<dbReference type="InterPro" id="IPR012429">
    <property type="entry name" value="HGSNAT_cat"/>
</dbReference>
<feature type="transmembrane region" description="Helical" evidence="1">
    <location>
        <begin position="52"/>
        <end position="72"/>
    </location>
</feature>
<reference evidence="4" key="1">
    <citation type="journal article" date="2019" name="Int. J. Syst. Evol. Microbiol.">
        <title>The Global Catalogue of Microorganisms (GCM) 10K type strain sequencing project: providing services to taxonomists for standard genome sequencing and annotation.</title>
        <authorList>
            <consortium name="The Broad Institute Genomics Platform"/>
            <consortium name="The Broad Institute Genome Sequencing Center for Infectious Disease"/>
            <person name="Wu L."/>
            <person name="Ma J."/>
        </authorList>
    </citation>
    <scope>NUCLEOTIDE SEQUENCE [LARGE SCALE GENOMIC DNA]</scope>
    <source>
        <strain evidence="4">JCM 17458</strain>
    </source>
</reference>
<feature type="transmembrane region" description="Helical" evidence="1">
    <location>
        <begin position="137"/>
        <end position="155"/>
    </location>
</feature>
<sequence>MDHSSSPAQRLAPPGRNLGIDTARGLALFGMMVTHIVPFLGPGDELLPSVWFAGRSSALFAVLAGFSVVLSTDRILTGSGERRWAAASLGLVVRGLLISVIGLLLGVITSSIAVILVFYGLMFCLAPLFLRLPTLALGLLAPTWMIAAPVISMWLRRAFDLHPNYIVPTPGDLLSPGPLLTDLVLTGYYPVLPWLGYLFLGMFLARLPWRSAAAAAIAVLIGLGTAVLSKAVSSLLLTAGGRGALEAVIGPVAPFDRGSLEEALHTGSYGVTPNDSWWWLAIAGPHSATPFDLLHTSGVAVAVIGACTLAAMVLGRRSAALSPLSAPGSMPLTIYAGHIVFLEFTALSPFSAGVDLITHIVFAIVFAIVWKLTVSPRGPLEGLVSSAVSSAREAVQRDREAQGEPTR</sequence>
<protein>
    <submittedName>
        <fullName evidence="3">Heparan-alpha-glucosaminide N-acetyltransferase domain-containing protein</fullName>
    </submittedName>
</protein>
<feature type="transmembrane region" description="Helical" evidence="1">
    <location>
        <begin position="111"/>
        <end position="130"/>
    </location>
</feature>
<dbReference type="RefSeq" id="WP_236862956.1">
    <property type="nucleotide sequence ID" value="NZ_BAABAZ010000006.1"/>
</dbReference>
<keyword evidence="4" id="KW-1185">Reference proteome</keyword>
<proteinExistence type="predicted"/>
<evidence type="ECO:0000313" key="3">
    <source>
        <dbReference type="EMBL" id="GAA4284995.1"/>
    </source>
</evidence>
<evidence type="ECO:0000313" key="4">
    <source>
        <dbReference type="Proteomes" id="UP001501586"/>
    </source>
</evidence>
<evidence type="ECO:0000259" key="2">
    <source>
        <dbReference type="Pfam" id="PF07786"/>
    </source>
</evidence>
<feature type="transmembrane region" description="Helical" evidence="1">
    <location>
        <begin position="212"/>
        <end position="232"/>
    </location>
</feature>
<organism evidence="3 4">
    <name type="scientific">Brevibacterium daeguense</name>
    <dbReference type="NCBI Taxonomy" id="909936"/>
    <lineage>
        <taxon>Bacteria</taxon>
        <taxon>Bacillati</taxon>
        <taxon>Actinomycetota</taxon>
        <taxon>Actinomycetes</taxon>
        <taxon>Micrococcales</taxon>
        <taxon>Brevibacteriaceae</taxon>
        <taxon>Brevibacterium</taxon>
    </lineage>
</organism>
<gene>
    <name evidence="3" type="ORF">GCM10022261_25260</name>
</gene>
<keyword evidence="1" id="KW-1133">Transmembrane helix</keyword>
<dbReference type="Proteomes" id="UP001501586">
    <property type="component" value="Unassembled WGS sequence"/>
</dbReference>
<feature type="domain" description="Heparan-alpha-glucosaminide N-acetyltransferase catalytic" evidence="2">
    <location>
        <begin position="18"/>
        <end position="211"/>
    </location>
</feature>
<name>A0ABP8EM42_9MICO</name>
<comment type="caution">
    <text evidence="3">The sequence shown here is derived from an EMBL/GenBank/DDBJ whole genome shotgun (WGS) entry which is preliminary data.</text>
</comment>
<feature type="transmembrane region" description="Helical" evidence="1">
    <location>
        <begin position="187"/>
        <end position="205"/>
    </location>
</feature>
<feature type="transmembrane region" description="Helical" evidence="1">
    <location>
        <begin position="326"/>
        <end position="344"/>
    </location>
</feature>
<feature type="transmembrane region" description="Helical" evidence="1">
    <location>
        <begin position="84"/>
        <end position="105"/>
    </location>
</feature>
<keyword evidence="1" id="KW-0812">Transmembrane</keyword>
<dbReference type="Pfam" id="PF07786">
    <property type="entry name" value="HGSNAT_cat"/>
    <property type="match status" value="1"/>
</dbReference>
<evidence type="ECO:0000256" key="1">
    <source>
        <dbReference type="SAM" id="Phobius"/>
    </source>
</evidence>
<dbReference type="EMBL" id="BAABAZ010000006">
    <property type="protein sequence ID" value="GAA4284995.1"/>
    <property type="molecule type" value="Genomic_DNA"/>
</dbReference>
<keyword evidence="1" id="KW-0472">Membrane</keyword>
<accession>A0ABP8EM42</accession>
<feature type="transmembrane region" description="Helical" evidence="1">
    <location>
        <begin position="21"/>
        <end position="40"/>
    </location>
</feature>
<feature type="transmembrane region" description="Helical" evidence="1">
    <location>
        <begin position="350"/>
        <end position="370"/>
    </location>
</feature>
<feature type="transmembrane region" description="Helical" evidence="1">
    <location>
        <begin position="293"/>
        <end position="314"/>
    </location>
</feature>